<evidence type="ECO:0000256" key="10">
    <source>
        <dbReference type="SAM" id="Phobius"/>
    </source>
</evidence>
<dbReference type="RefSeq" id="WP_061773797.1">
    <property type="nucleotide sequence ID" value="NZ_CBCPKB010000003.1"/>
</dbReference>
<keyword evidence="7" id="KW-0406">Ion transport</keyword>
<dbReference type="Proteomes" id="UP000501945">
    <property type="component" value="Chromosome"/>
</dbReference>
<keyword evidence="2" id="KW-0813">Transport</keyword>
<keyword evidence="8 10" id="KW-0472">Membrane</keyword>
<feature type="domain" description="Cation/H+ exchanger transmembrane" evidence="11">
    <location>
        <begin position="12"/>
        <end position="405"/>
    </location>
</feature>
<dbReference type="OrthoDB" id="9809206at2"/>
<keyword evidence="4 10" id="KW-0812">Transmembrane</keyword>
<comment type="subcellular location">
    <subcellularLocation>
        <location evidence="1">Cell membrane</location>
        <topology evidence="1">Multi-pass membrane protein</topology>
    </subcellularLocation>
</comment>
<accession>A0A6H0UAI6</accession>
<keyword evidence="6" id="KW-0915">Sodium</keyword>
<feature type="transmembrane region" description="Helical" evidence="10">
    <location>
        <begin position="184"/>
        <end position="205"/>
    </location>
</feature>
<evidence type="ECO:0000256" key="6">
    <source>
        <dbReference type="ARBA" id="ARBA00023053"/>
    </source>
</evidence>
<dbReference type="GO" id="GO:0098719">
    <property type="term" value="P:sodium ion import across plasma membrane"/>
    <property type="evidence" value="ECO:0007669"/>
    <property type="project" value="TreeGrafter"/>
</dbReference>
<evidence type="ECO:0000256" key="7">
    <source>
        <dbReference type="ARBA" id="ARBA00023065"/>
    </source>
</evidence>
<feature type="transmembrane region" description="Helical" evidence="10">
    <location>
        <begin position="273"/>
        <end position="292"/>
    </location>
</feature>
<keyword evidence="3" id="KW-1003">Cell membrane</keyword>
<sequence length="683" mass="76393">MIHTVFYVIIFFVALIVSNVINKVFPKLPLPLIQVVFGLILGMLGAGDVLRLNSELFLAFIIGPLLFREGEEADVKGIIKHGRTVTLLVFPVVFLTTFIVGIISHNFYAAIPLTACFALGASLGPTDAVAVSSLSERFDFPKRIIAVLKGEGLFNDASGIIAFQFAILALTTGEFSLGKAVGSLALSAIGGALVGFLVAWLNRTVLTLMEDVAAQDVTGYLMLEIMLPLLAFFLAEEFHVSGIIAVVVAGVMQASGFKKITLFDAQVESVSKTVWDAVTFILNSIVFLFLGIELQQIVTPIISNAYYDNFRLLFTVLVLTATLFILRYVILSVYYAVIAKKRRQKFSRYVDDILLLTFSGVKGTVSVATILLLPEAVAQKYSLLIFLAASVTVTSFLTGILVLPIIAPKKEEKVDNVAKIAILTSVVEKLEQESEKGRNKLGYIATIDNYQARIRKLIINQESATMTAEFNDLQLLILRLENEGLENAFRNNEITIKTYRIYQRYLKELERSIVHRFVSSLAFAIAIFLRAIRLVLSNILHTNIHFNRNRKNIQKLVGDSKTEIRDLYFNNTSLILDALESLEGVYNADLINYLQSERLRASEQVASGGFITRIITKARPNNLDEMMRGYYLERKFIFEYEAQGLLTAREAQVMRKNVNALENYSMNDNHSNLLYDFLEYRPK</sequence>
<dbReference type="EMBL" id="CP047628">
    <property type="protein sequence ID" value="QIW59515.1"/>
    <property type="molecule type" value="Genomic_DNA"/>
</dbReference>
<feature type="transmembrane region" description="Helical" evidence="10">
    <location>
        <begin position="31"/>
        <end position="50"/>
    </location>
</feature>
<dbReference type="GO" id="GO:0051453">
    <property type="term" value="P:regulation of intracellular pH"/>
    <property type="evidence" value="ECO:0007669"/>
    <property type="project" value="TreeGrafter"/>
</dbReference>
<reference evidence="14 15" key="1">
    <citation type="submission" date="2019-12" db="EMBL/GenBank/DDBJ databases">
        <title>Whole genome sequences of Lactococcus raffinolactis strains isolated from sewage.</title>
        <authorList>
            <person name="Ybazeta G."/>
            <person name="Ross M."/>
            <person name="Brabant-Kirwan D."/>
            <person name="Saleh M."/>
            <person name="Dillon J.A."/>
            <person name="Splinter K."/>
            <person name="Nokhbeh R."/>
        </authorList>
    </citation>
    <scope>NUCLEOTIDE SEQUENCE [LARGE SCALE GENOMIC DNA]</scope>
    <source>
        <strain evidence="13 14">Lr_19_14</strain>
        <strain evidence="12 15">Lr_19_5</strain>
    </source>
</reference>
<name>A0A6H0UAI6_9LACT</name>
<feature type="transmembrane region" description="Helical" evidence="10">
    <location>
        <begin position="5"/>
        <end position="25"/>
    </location>
</feature>
<evidence type="ECO:0000313" key="13">
    <source>
        <dbReference type="EMBL" id="QIW59515.1"/>
    </source>
</evidence>
<evidence type="ECO:0000256" key="1">
    <source>
        <dbReference type="ARBA" id="ARBA00004651"/>
    </source>
</evidence>
<dbReference type="InterPro" id="IPR018422">
    <property type="entry name" value="Cation/H_exchanger_CPA1"/>
</dbReference>
<feature type="transmembrane region" description="Helical" evidence="10">
    <location>
        <begin position="312"/>
        <end position="337"/>
    </location>
</feature>
<evidence type="ECO:0000256" key="3">
    <source>
        <dbReference type="ARBA" id="ARBA00022475"/>
    </source>
</evidence>
<evidence type="ECO:0000313" key="15">
    <source>
        <dbReference type="Proteomes" id="UP000501945"/>
    </source>
</evidence>
<feature type="transmembrane region" description="Helical" evidence="10">
    <location>
        <begin position="513"/>
        <end position="532"/>
    </location>
</feature>
<dbReference type="AlphaFoldDB" id="A0A6H0UAI6"/>
<dbReference type="GO" id="GO:0015386">
    <property type="term" value="F:potassium:proton antiporter activity"/>
    <property type="evidence" value="ECO:0007669"/>
    <property type="project" value="TreeGrafter"/>
</dbReference>
<gene>
    <name evidence="13" type="ORF">GU334_01170</name>
    <name evidence="12" type="ORF">GU336_02250</name>
</gene>
<dbReference type="PANTHER" id="PTHR10110">
    <property type="entry name" value="SODIUM/HYDROGEN EXCHANGER"/>
    <property type="match status" value="1"/>
</dbReference>
<organism evidence="12 15">
    <name type="scientific">Pseudolactococcus raffinolactis</name>
    <dbReference type="NCBI Taxonomy" id="1366"/>
    <lineage>
        <taxon>Bacteria</taxon>
        <taxon>Bacillati</taxon>
        <taxon>Bacillota</taxon>
        <taxon>Bacilli</taxon>
        <taxon>Lactobacillales</taxon>
        <taxon>Streptococcaceae</taxon>
        <taxon>Pseudolactococcus</taxon>
    </lineage>
</organism>
<feature type="transmembrane region" description="Helical" evidence="10">
    <location>
        <begin position="384"/>
        <end position="406"/>
    </location>
</feature>
<dbReference type="GO" id="GO:0015385">
    <property type="term" value="F:sodium:proton antiporter activity"/>
    <property type="evidence" value="ECO:0007669"/>
    <property type="project" value="InterPro"/>
</dbReference>
<feature type="transmembrane region" description="Helical" evidence="10">
    <location>
        <begin position="85"/>
        <end position="103"/>
    </location>
</feature>
<dbReference type="GO" id="GO:0005886">
    <property type="term" value="C:plasma membrane"/>
    <property type="evidence" value="ECO:0007669"/>
    <property type="project" value="UniProtKB-SubCell"/>
</dbReference>
<feature type="transmembrane region" description="Helical" evidence="10">
    <location>
        <begin position="349"/>
        <end position="372"/>
    </location>
</feature>
<keyword evidence="9" id="KW-0739">Sodium transport</keyword>
<evidence type="ECO:0000259" key="11">
    <source>
        <dbReference type="Pfam" id="PF00999"/>
    </source>
</evidence>
<keyword evidence="5 10" id="KW-1133">Transmembrane helix</keyword>
<evidence type="ECO:0000256" key="4">
    <source>
        <dbReference type="ARBA" id="ARBA00022692"/>
    </source>
</evidence>
<keyword evidence="14" id="KW-1185">Reference proteome</keyword>
<protein>
    <submittedName>
        <fullName evidence="12">Sodium:proton antiporter</fullName>
    </submittedName>
</protein>
<evidence type="ECO:0000256" key="5">
    <source>
        <dbReference type="ARBA" id="ARBA00022989"/>
    </source>
</evidence>
<evidence type="ECO:0000256" key="2">
    <source>
        <dbReference type="ARBA" id="ARBA00022448"/>
    </source>
</evidence>
<dbReference type="Proteomes" id="UP000501558">
    <property type="component" value="Chromosome"/>
</dbReference>
<evidence type="ECO:0000313" key="14">
    <source>
        <dbReference type="Proteomes" id="UP000501558"/>
    </source>
</evidence>
<evidence type="ECO:0000256" key="8">
    <source>
        <dbReference type="ARBA" id="ARBA00023136"/>
    </source>
</evidence>
<dbReference type="PANTHER" id="PTHR10110:SF86">
    <property type="entry name" value="SODIUM_HYDROGEN EXCHANGER 7"/>
    <property type="match status" value="1"/>
</dbReference>
<dbReference type="Pfam" id="PF00999">
    <property type="entry name" value="Na_H_Exchanger"/>
    <property type="match status" value="1"/>
</dbReference>
<proteinExistence type="predicted"/>
<evidence type="ECO:0000256" key="9">
    <source>
        <dbReference type="ARBA" id="ARBA00023201"/>
    </source>
</evidence>
<dbReference type="Gene3D" id="6.10.140.1330">
    <property type="match status" value="1"/>
</dbReference>
<dbReference type="InterPro" id="IPR006153">
    <property type="entry name" value="Cation/H_exchanger_TM"/>
</dbReference>
<evidence type="ECO:0000313" key="12">
    <source>
        <dbReference type="EMBL" id="QIW54915.1"/>
    </source>
</evidence>
<dbReference type="EMBL" id="CP047616">
    <property type="protein sequence ID" value="QIW54915.1"/>
    <property type="molecule type" value="Genomic_DNA"/>
</dbReference>